<protein>
    <submittedName>
        <fullName evidence="5">SH3 domain-containing protein</fullName>
    </submittedName>
</protein>
<proteinExistence type="predicted"/>
<keyword evidence="6" id="KW-1185">Reference proteome</keyword>
<dbReference type="InterPro" id="IPR003646">
    <property type="entry name" value="SH3-like_bac-type"/>
</dbReference>
<keyword evidence="2" id="KW-0472">Membrane</keyword>
<dbReference type="Proteomes" id="UP000649345">
    <property type="component" value="Unassembled WGS sequence"/>
</dbReference>
<dbReference type="PROSITE" id="PS51781">
    <property type="entry name" value="SH3B"/>
    <property type="match status" value="1"/>
</dbReference>
<feature type="region of interest" description="Disordered" evidence="1">
    <location>
        <begin position="273"/>
        <end position="330"/>
    </location>
</feature>
<dbReference type="SMART" id="SM00287">
    <property type="entry name" value="SH3b"/>
    <property type="match status" value="1"/>
</dbReference>
<keyword evidence="2" id="KW-1133">Transmembrane helix</keyword>
<evidence type="ECO:0000313" key="6">
    <source>
        <dbReference type="Proteomes" id="UP000649345"/>
    </source>
</evidence>
<evidence type="ECO:0000259" key="4">
    <source>
        <dbReference type="PROSITE" id="PS51781"/>
    </source>
</evidence>
<evidence type="ECO:0000256" key="1">
    <source>
        <dbReference type="SAM" id="MobiDB-lite"/>
    </source>
</evidence>
<comment type="caution">
    <text evidence="5">The sequence shown here is derived from an EMBL/GenBank/DDBJ whole genome shotgun (WGS) entry which is preliminary data.</text>
</comment>
<evidence type="ECO:0000256" key="2">
    <source>
        <dbReference type="SAM" id="Phobius"/>
    </source>
</evidence>
<gene>
    <name evidence="5" type="ORF">H8S44_11005</name>
</gene>
<organism evidence="5 6">
    <name type="scientific">Anaerosacchariphilus hominis</name>
    <dbReference type="NCBI Taxonomy" id="2763017"/>
    <lineage>
        <taxon>Bacteria</taxon>
        <taxon>Bacillati</taxon>
        <taxon>Bacillota</taxon>
        <taxon>Clostridia</taxon>
        <taxon>Lachnospirales</taxon>
        <taxon>Lachnospiraceae</taxon>
        <taxon>Anaerosacchariphilus</taxon>
    </lineage>
</organism>
<feature type="transmembrane region" description="Helical" evidence="2">
    <location>
        <begin position="216"/>
        <end position="238"/>
    </location>
</feature>
<reference evidence="5" key="1">
    <citation type="submission" date="2020-08" db="EMBL/GenBank/DDBJ databases">
        <title>Genome public.</title>
        <authorList>
            <person name="Liu C."/>
            <person name="Sun Q."/>
        </authorList>
    </citation>
    <scope>NUCLEOTIDE SEQUENCE</scope>
    <source>
        <strain evidence="5">NSJ-68</strain>
    </source>
</reference>
<feature type="compositionally biased region" description="Basic and acidic residues" evidence="1">
    <location>
        <begin position="273"/>
        <end position="284"/>
    </location>
</feature>
<dbReference type="Pfam" id="PF08239">
    <property type="entry name" value="SH3_3"/>
    <property type="match status" value="1"/>
</dbReference>
<feature type="chain" id="PRO_5037001604" evidence="3">
    <location>
        <begin position="27"/>
        <end position="340"/>
    </location>
</feature>
<evidence type="ECO:0000313" key="5">
    <source>
        <dbReference type="EMBL" id="MBC5660300.1"/>
    </source>
</evidence>
<name>A0A923LCW8_9FIRM</name>
<dbReference type="RefSeq" id="WP_186872463.1">
    <property type="nucleotide sequence ID" value="NZ_JACOOR010000006.1"/>
</dbReference>
<feature type="signal peptide" evidence="3">
    <location>
        <begin position="1"/>
        <end position="26"/>
    </location>
</feature>
<dbReference type="Gene3D" id="2.30.30.40">
    <property type="entry name" value="SH3 Domains"/>
    <property type="match status" value="1"/>
</dbReference>
<keyword evidence="3" id="KW-0732">Signal</keyword>
<feature type="compositionally biased region" description="Basic and acidic residues" evidence="1">
    <location>
        <begin position="303"/>
        <end position="322"/>
    </location>
</feature>
<sequence>MKKLRCLAAVLAAGLMISTFGVQVSAARIGTITTDGARVRADADANAQKVCSLPVETNVDITDEKESGGKTWYQISFTLDGAQKTGWIRSDLLSVSETADPEEPAAEEPQEETPAAAYTIQEPEESYSDAELTETSIQVGDTSYTAYQADSELYLVWAQKADGSTGWYWYDPQENTFQRDLGQFAGAGESAGLTESLTNELTELKETSASSLKTRLYIIIGLAVLSAILLILTIVFALKSRNAGYEYEDDDYDDYDGDEEDDFDDFYDDLKKGGKRRAEKEKPDLSLTDSLPEIDMSALETAEAAKLEDEVPVEPEPRKEPVETGDDIDIEILDLEDLEL</sequence>
<dbReference type="AlphaFoldDB" id="A0A923LCW8"/>
<accession>A0A923LCW8</accession>
<evidence type="ECO:0000256" key="3">
    <source>
        <dbReference type="SAM" id="SignalP"/>
    </source>
</evidence>
<feature type="domain" description="SH3b" evidence="4">
    <location>
        <begin position="27"/>
        <end position="97"/>
    </location>
</feature>
<keyword evidence="2" id="KW-0812">Transmembrane</keyword>
<dbReference type="EMBL" id="JACOOR010000006">
    <property type="protein sequence ID" value="MBC5660300.1"/>
    <property type="molecule type" value="Genomic_DNA"/>
</dbReference>